<sequence>MGELRLEELSATTIVAANNLTLRPGQEQFVTPPTYAIADSYVNPATSWPRVVLDGDHVVGFIRGNFDPDAVQEEFRSCVWRVSVGAENQGKGIGSFAVRALADEAKSRGFTQLTALWEPGDDGPEEFFLHLGFVITQQTQYGENLGVLTL</sequence>
<dbReference type="Proteomes" id="UP001160142">
    <property type="component" value="Unassembled WGS sequence"/>
</dbReference>
<accession>A0ABT6KLJ6</accession>
<gene>
    <name evidence="2" type="ORF">M2152_000184</name>
</gene>
<dbReference type="InterPro" id="IPR016181">
    <property type="entry name" value="Acyl_CoA_acyltransferase"/>
</dbReference>
<organism evidence="2 3">
    <name type="scientific">Antiquaquibacter oligotrophicus</name>
    <dbReference type="NCBI Taxonomy" id="2880260"/>
    <lineage>
        <taxon>Bacteria</taxon>
        <taxon>Bacillati</taxon>
        <taxon>Actinomycetota</taxon>
        <taxon>Actinomycetes</taxon>
        <taxon>Micrococcales</taxon>
        <taxon>Microbacteriaceae</taxon>
        <taxon>Antiquaquibacter</taxon>
    </lineage>
</organism>
<dbReference type="Gene3D" id="3.40.630.30">
    <property type="match status" value="1"/>
</dbReference>
<dbReference type="SUPFAM" id="SSF55729">
    <property type="entry name" value="Acyl-CoA N-acyltransferases (Nat)"/>
    <property type="match status" value="1"/>
</dbReference>
<dbReference type="CDD" id="cd04301">
    <property type="entry name" value="NAT_SF"/>
    <property type="match status" value="1"/>
</dbReference>
<keyword evidence="3" id="KW-1185">Reference proteome</keyword>
<comment type="caution">
    <text evidence="2">The sequence shown here is derived from an EMBL/GenBank/DDBJ whole genome shotgun (WGS) entry which is preliminary data.</text>
</comment>
<evidence type="ECO:0000313" key="2">
    <source>
        <dbReference type="EMBL" id="MDH6180002.1"/>
    </source>
</evidence>
<dbReference type="Pfam" id="PF00583">
    <property type="entry name" value="Acetyltransf_1"/>
    <property type="match status" value="1"/>
</dbReference>
<evidence type="ECO:0000259" key="1">
    <source>
        <dbReference type="PROSITE" id="PS51186"/>
    </source>
</evidence>
<reference evidence="2 3" key="1">
    <citation type="submission" date="2023-04" db="EMBL/GenBank/DDBJ databases">
        <title>Genome Encyclopedia of Bacteria and Archaea VI: Functional Genomics of Type Strains.</title>
        <authorList>
            <person name="Whitman W."/>
        </authorList>
    </citation>
    <scope>NUCLEOTIDE SEQUENCE [LARGE SCALE GENOMIC DNA]</scope>
    <source>
        <strain evidence="2 3">SG_E_30_P1</strain>
    </source>
</reference>
<dbReference type="RefSeq" id="WP_322132371.1">
    <property type="nucleotide sequence ID" value="NZ_CP085036.1"/>
</dbReference>
<dbReference type="EMBL" id="JARXVQ010000001">
    <property type="protein sequence ID" value="MDH6180002.1"/>
    <property type="molecule type" value="Genomic_DNA"/>
</dbReference>
<dbReference type="InterPro" id="IPR000182">
    <property type="entry name" value="GNAT_dom"/>
</dbReference>
<feature type="domain" description="N-acetyltransferase" evidence="1">
    <location>
        <begin position="4"/>
        <end position="150"/>
    </location>
</feature>
<dbReference type="PROSITE" id="PS51186">
    <property type="entry name" value="GNAT"/>
    <property type="match status" value="1"/>
</dbReference>
<protein>
    <submittedName>
        <fullName evidence="2">GNAT superfamily N-acetyltransferase</fullName>
    </submittedName>
</protein>
<name>A0ABT6KLJ6_9MICO</name>
<proteinExistence type="predicted"/>
<evidence type="ECO:0000313" key="3">
    <source>
        <dbReference type="Proteomes" id="UP001160142"/>
    </source>
</evidence>